<evidence type="ECO:0000313" key="4">
    <source>
        <dbReference type="Proteomes" id="UP001642464"/>
    </source>
</evidence>
<feature type="signal peptide" evidence="2">
    <location>
        <begin position="1"/>
        <end position="26"/>
    </location>
</feature>
<comment type="caution">
    <text evidence="3">The sequence shown here is derived from an EMBL/GenBank/DDBJ whole genome shotgun (WGS) entry which is preliminary data.</text>
</comment>
<name>A0ABP0SAX3_9DINO</name>
<feature type="compositionally biased region" description="Low complexity" evidence="1">
    <location>
        <begin position="565"/>
        <end position="579"/>
    </location>
</feature>
<reference evidence="3 4" key="1">
    <citation type="submission" date="2024-02" db="EMBL/GenBank/DDBJ databases">
        <authorList>
            <person name="Chen Y."/>
            <person name="Shah S."/>
            <person name="Dougan E. K."/>
            <person name="Thang M."/>
            <person name="Chan C."/>
        </authorList>
    </citation>
    <scope>NUCLEOTIDE SEQUENCE [LARGE SCALE GENOMIC DNA]</scope>
</reference>
<evidence type="ECO:0000256" key="1">
    <source>
        <dbReference type="SAM" id="MobiDB-lite"/>
    </source>
</evidence>
<keyword evidence="4" id="KW-1185">Reference proteome</keyword>
<evidence type="ECO:0000313" key="3">
    <source>
        <dbReference type="EMBL" id="CAK9109513.1"/>
    </source>
</evidence>
<dbReference type="Proteomes" id="UP001642464">
    <property type="component" value="Unassembled WGS sequence"/>
</dbReference>
<proteinExistence type="predicted"/>
<feature type="compositionally biased region" description="Basic and acidic residues" evidence="1">
    <location>
        <begin position="467"/>
        <end position="488"/>
    </location>
</feature>
<gene>
    <name evidence="3" type="ORF">SCF082_LOCUS50889</name>
</gene>
<feature type="region of interest" description="Disordered" evidence="1">
    <location>
        <begin position="467"/>
        <end position="495"/>
    </location>
</feature>
<evidence type="ECO:0000256" key="2">
    <source>
        <dbReference type="SAM" id="SignalP"/>
    </source>
</evidence>
<sequence>MSLLHIMSRCRVPCLVVLWLCHGTELRVEAVSQHGATQRVAIAATGHLEDAASTAKATEAVMRREEARSTECFRDDDWTSNGCPVYDQTKCSSYSEKECSTSCEEHKVCLRLYMSPLSYTCCDDGDIHHLFHRVPPPPPPRTEEAPAPAPAAETNQPSDDPVNMVLPFSGEETDAQQGDALAQLEVELEPKGEYYKGGMTLNLASVLNGMVTVVAGTVGDGGLDGAVGFNKESKETTAAEDMGGSNAAEREDTSLPRVLIVRSCEASRNSENDRDATPDSPAKAADGEADAGSFTKLTHAAEALASHAASQAAGLFSYKKVEEEKDAPPDSPAKAAAKGEADTGSFTKLTHAAEAFASHAASQAAGLFSYKKDATPDAPARAAADGGDAGSFTKLTHAAEAFASHAASQAAGLFSYKKDASDSPAKAAADSSEAGSFTKLTHAAEALASHAASQAAGLFSYKKAGEEKSQEQLDMNPEKSPVKVDDAKSSCTSDAATSAPAKAAAEGGGDAGSFTKLTHAAEAFASHAATQAAGLFSYHKVEEEKAQEQRGACCAHEPKSAQPSGAEDAADAPAKAAAEGGEAGSFTKLTHAAEAFASHAASQAAGLFSYHKVEEEKTQDPGTAGLAEAVESGLAEWTQATEAFATQAAGLFSYTNEEEQEPELPEGARLADAAEAFATHYAAVERSPEGTEAVRRAAVLSGDELVDVWGSLHVRALQPPTTSTQRVQDPALPLQHPASEDWENWAVTSNQDQMLTCAEVLLMFGVMSCVGRAGDQCAYADGCPADQKALGNLVLKPIGLPRCEDRVGDKAHSLRSCLRRPCVRMSPEAQSIMTALLHGKRSAIQLIHNSDAFRASGTRGWSVAARLVALWLEEDLTWALRGRDLKAKLDLYGMWL</sequence>
<feature type="chain" id="PRO_5047514855" evidence="2">
    <location>
        <begin position="27"/>
        <end position="896"/>
    </location>
</feature>
<feature type="region of interest" description="Disordered" evidence="1">
    <location>
        <begin position="322"/>
        <end position="342"/>
    </location>
</feature>
<feature type="region of interest" description="Disordered" evidence="1">
    <location>
        <begin position="234"/>
        <end position="290"/>
    </location>
</feature>
<dbReference type="EMBL" id="CAXAMM010043317">
    <property type="protein sequence ID" value="CAK9109513.1"/>
    <property type="molecule type" value="Genomic_DNA"/>
</dbReference>
<organism evidence="3 4">
    <name type="scientific">Durusdinium trenchii</name>
    <dbReference type="NCBI Taxonomy" id="1381693"/>
    <lineage>
        <taxon>Eukaryota</taxon>
        <taxon>Sar</taxon>
        <taxon>Alveolata</taxon>
        <taxon>Dinophyceae</taxon>
        <taxon>Suessiales</taxon>
        <taxon>Symbiodiniaceae</taxon>
        <taxon>Durusdinium</taxon>
    </lineage>
</organism>
<protein>
    <submittedName>
        <fullName evidence="3">Uncharacterized protein</fullName>
    </submittedName>
</protein>
<feature type="region of interest" description="Disordered" evidence="1">
    <location>
        <begin position="133"/>
        <end position="160"/>
    </location>
</feature>
<keyword evidence="2" id="KW-0732">Signal</keyword>
<feature type="region of interest" description="Disordered" evidence="1">
    <location>
        <begin position="549"/>
        <end position="579"/>
    </location>
</feature>
<feature type="compositionally biased region" description="Basic and acidic residues" evidence="1">
    <location>
        <begin position="268"/>
        <end position="277"/>
    </location>
</feature>
<accession>A0ABP0SAX3</accession>